<reference evidence="2 3" key="1">
    <citation type="submission" date="2015-02" db="EMBL/GenBank/DDBJ databases">
        <title>Draft genome sequences of ten Microbacterium spp. with emphasis on heavy metal contaminated environments.</title>
        <authorList>
            <person name="Corretto E."/>
        </authorList>
    </citation>
    <scope>NUCLEOTIDE SEQUENCE [LARGE SCALE GENOMIC DNA]</scope>
    <source>
        <strain evidence="2 3">ARN176</strain>
    </source>
</reference>
<dbReference type="Gene3D" id="3.30.420.40">
    <property type="match status" value="2"/>
</dbReference>
<name>A0A0F0LL22_9MICO</name>
<dbReference type="STRING" id="582680.RS86_01353"/>
<dbReference type="Pfam" id="PF00480">
    <property type="entry name" value="ROK"/>
    <property type="match status" value="1"/>
</dbReference>
<keyword evidence="2" id="KW-0418">Kinase</keyword>
<dbReference type="EC" id="2.7.1.2" evidence="2"/>
<evidence type="ECO:0000313" key="3">
    <source>
        <dbReference type="Proteomes" id="UP000033740"/>
    </source>
</evidence>
<organism evidence="2 3">
    <name type="scientific">Microbacterium azadirachtae</name>
    <dbReference type="NCBI Taxonomy" id="582680"/>
    <lineage>
        <taxon>Bacteria</taxon>
        <taxon>Bacillati</taxon>
        <taxon>Actinomycetota</taxon>
        <taxon>Actinomycetes</taxon>
        <taxon>Micrococcales</taxon>
        <taxon>Microbacteriaceae</taxon>
        <taxon>Microbacterium</taxon>
    </lineage>
</organism>
<dbReference type="GO" id="GO:0004340">
    <property type="term" value="F:glucokinase activity"/>
    <property type="evidence" value="ECO:0007669"/>
    <property type="project" value="UniProtKB-EC"/>
</dbReference>
<keyword evidence="3" id="KW-1185">Reference proteome</keyword>
<comment type="similarity">
    <text evidence="1">Belongs to the ROK (NagC/XylR) family.</text>
</comment>
<dbReference type="PANTHER" id="PTHR18964">
    <property type="entry name" value="ROK (REPRESSOR, ORF, KINASE) FAMILY"/>
    <property type="match status" value="1"/>
</dbReference>
<dbReference type="RefSeq" id="WP_052680118.1">
    <property type="nucleotide sequence ID" value="NZ_JYIX01000031.1"/>
</dbReference>
<sequence length="292" mass="29838">MSVLGIDFGGTKVALRVESADGSRRDERLRIGPDEPAVSVLERTFAAAARLAEPGVVDAVGVSTPGIVFDDRVDLAPNVIGWSELDLAGRFRDAFGAVPVAIENDVKAAALAEARAGALRGTRVGLYVNLGTGIAIAPVLDGRVLRGAHGAAGEIGYGIVGAVSEWRAGVPTLEEFAGGSGLERRVAADGHVPASDVPGLIAALGTSPAADEMWSGTVDEIARHLITAALTCDPSRIVVGGGMTRAGSALFRPLSERLGSALPYAPELLLSEFGPDASLRGAVMLADDAVEA</sequence>
<dbReference type="SUPFAM" id="SSF53067">
    <property type="entry name" value="Actin-like ATPase domain"/>
    <property type="match status" value="1"/>
</dbReference>
<dbReference type="Proteomes" id="UP000033740">
    <property type="component" value="Unassembled WGS sequence"/>
</dbReference>
<keyword evidence="2" id="KW-0808">Transferase</keyword>
<evidence type="ECO:0000313" key="2">
    <source>
        <dbReference type="EMBL" id="KJL33917.1"/>
    </source>
</evidence>
<dbReference type="EMBL" id="JYIX01000031">
    <property type="protein sequence ID" value="KJL33917.1"/>
    <property type="molecule type" value="Genomic_DNA"/>
</dbReference>
<accession>A0A0F0LL22</accession>
<dbReference type="AlphaFoldDB" id="A0A0F0LL22"/>
<evidence type="ECO:0000256" key="1">
    <source>
        <dbReference type="ARBA" id="ARBA00006479"/>
    </source>
</evidence>
<dbReference type="PANTHER" id="PTHR18964:SF149">
    <property type="entry name" value="BIFUNCTIONAL UDP-N-ACETYLGLUCOSAMINE 2-EPIMERASE_N-ACETYLMANNOSAMINE KINASE"/>
    <property type="match status" value="1"/>
</dbReference>
<proteinExistence type="inferred from homology"/>
<protein>
    <submittedName>
        <fullName evidence="2">Glucokinase</fullName>
        <ecNumber evidence="2">2.7.1.2</ecNumber>
    </submittedName>
</protein>
<dbReference type="InterPro" id="IPR000600">
    <property type="entry name" value="ROK"/>
</dbReference>
<dbReference type="PATRIC" id="fig|582680.6.peg.1391"/>
<gene>
    <name evidence="2" type="primary">glcK</name>
    <name evidence="2" type="ORF">RS86_01353</name>
</gene>
<comment type="caution">
    <text evidence="2">The sequence shown here is derived from an EMBL/GenBank/DDBJ whole genome shotgun (WGS) entry which is preliminary data.</text>
</comment>
<dbReference type="InterPro" id="IPR043129">
    <property type="entry name" value="ATPase_NBD"/>
</dbReference>